<sequence>MAASALKTAAICALLVILLSVAGQPAMAGTIDGLACPGTETPCRNRCRPACDFFARVICNPICTITPEPLAALNKVCVDQAIVPCMNACKNLCDTPVVPTTP</sequence>
<protein>
    <submittedName>
        <fullName evidence="1">Uncharacterized protein</fullName>
    </submittedName>
</protein>
<dbReference type="EMBL" id="KD236830">
    <property type="protein sequence ID" value="EMS49995.1"/>
    <property type="molecule type" value="Genomic_DNA"/>
</dbReference>
<dbReference type="AlphaFoldDB" id="M7ZC77"/>
<evidence type="ECO:0000313" key="1">
    <source>
        <dbReference type="EMBL" id="EMS49995.1"/>
    </source>
</evidence>
<gene>
    <name evidence="1" type="ORF">TRIUR3_07271</name>
</gene>
<proteinExistence type="predicted"/>
<reference evidence="1" key="1">
    <citation type="journal article" date="2013" name="Nature">
        <title>Draft genome of the wheat A-genome progenitor Triticum urartu.</title>
        <authorList>
            <person name="Ling H.Q."/>
            <person name="Zhao S."/>
            <person name="Liu D."/>
            <person name="Wang J."/>
            <person name="Sun H."/>
            <person name="Zhang C."/>
            <person name="Fan H."/>
            <person name="Li D."/>
            <person name="Dong L."/>
            <person name="Tao Y."/>
            <person name="Gao C."/>
            <person name="Wu H."/>
            <person name="Li Y."/>
            <person name="Cui Y."/>
            <person name="Guo X."/>
            <person name="Zheng S."/>
            <person name="Wang B."/>
            <person name="Yu K."/>
            <person name="Liang Q."/>
            <person name="Yang W."/>
            <person name="Lou X."/>
            <person name="Chen J."/>
            <person name="Feng M."/>
            <person name="Jian J."/>
            <person name="Zhang X."/>
            <person name="Luo G."/>
            <person name="Jiang Y."/>
            <person name="Liu J."/>
            <person name="Wang Z."/>
            <person name="Sha Y."/>
            <person name="Zhang B."/>
            <person name="Wu H."/>
            <person name="Tang D."/>
            <person name="Shen Q."/>
            <person name="Xue P."/>
            <person name="Zou S."/>
            <person name="Wang X."/>
            <person name="Liu X."/>
            <person name="Wang F."/>
            <person name="Yang Y."/>
            <person name="An X."/>
            <person name="Dong Z."/>
            <person name="Zhang K."/>
            <person name="Zhang X."/>
            <person name="Luo M.C."/>
            <person name="Dvorak J."/>
            <person name="Tong Y."/>
            <person name="Wang J."/>
            <person name="Yang H."/>
            <person name="Li Z."/>
            <person name="Wang D."/>
            <person name="Zhang A."/>
            <person name="Wang J."/>
        </authorList>
    </citation>
    <scope>NUCLEOTIDE SEQUENCE</scope>
</reference>
<dbReference type="OMA" id="NPICTIT"/>
<name>M7ZC77_TRIUA</name>
<organism evidence="1">
    <name type="scientific">Triticum urartu</name>
    <name type="common">Red wild einkorn</name>
    <name type="synonym">Crithodium urartu</name>
    <dbReference type="NCBI Taxonomy" id="4572"/>
    <lineage>
        <taxon>Eukaryota</taxon>
        <taxon>Viridiplantae</taxon>
        <taxon>Streptophyta</taxon>
        <taxon>Embryophyta</taxon>
        <taxon>Tracheophyta</taxon>
        <taxon>Spermatophyta</taxon>
        <taxon>Magnoliopsida</taxon>
        <taxon>Liliopsida</taxon>
        <taxon>Poales</taxon>
        <taxon>Poaceae</taxon>
        <taxon>BOP clade</taxon>
        <taxon>Pooideae</taxon>
        <taxon>Triticodae</taxon>
        <taxon>Triticeae</taxon>
        <taxon>Triticinae</taxon>
        <taxon>Triticum</taxon>
    </lineage>
</organism>
<accession>M7ZC77</accession>